<dbReference type="SMART" id="SM00225">
    <property type="entry name" value="BTB"/>
    <property type="match status" value="2"/>
</dbReference>
<dbReference type="InterPro" id="IPR002110">
    <property type="entry name" value="Ankyrin_rpt"/>
</dbReference>
<evidence type="ECO:0000256" key="3">
    <source>
        <dbReference type="SAM" id="MobiDB-lite"/>
    </source>
</evidence>
<dbReference type="Gene3D" id="2.130.10.30">
    <property type="entry name" value="Regulator of chromosome condensation 1/beta-lactamase-inhibitor protein II"/>
    <property type="match status" value="1"/>
</dbReference>
<evidence type="ECO:0000313" key="5">
    <source>
        <dbReference type="EMBL" id="KAF5382168.1"/>
    </source>
</evidence>
<dbReference type="Gene3D" id="3.30.710.10">
    <property type="entry name" value="Potassium Channel Kv1.1, Chain A"/>
    <property type="match status" value="2"/>
</dbReference>
<proteinExistence type="predicted"/>
<feature type="compositionally biased region" description="Low complexity" evidence="3">
    <location>
        <begin position="1249"/>
        <end position="1265"/>
    </location>
</feature>
<dbReference type="Gene3D" id="1.25.40.20">
    <property type="entry name" value="Ankyrin repeat-containing domain"/>
    <property type="match status" value="1"/>
</dbReference>
<evidence type="ECO:0000313" key="6">
    <source>
        <dbReference type="Proteomes" id="UP000565441"/>
    </source>
</evidence>
<keyword evidence="1" id="KW-0677">Repeat</keyword>
<feature type="repeat" description="RCC1" evidence="2">
    <location>
        <begin position="155"/>
        <end position="223"/>
    </location>
</feature>
<dbReference type="Proteomes" id="UP000565441">
    <property type="component" value="Unassembled WGS sequence"/>
</dbReference>
<dbReference type="InterPro" id="IPR036770">
    <property type="entry name" value="Ankyrin_rpt-contain_sf"/>
</dbReference>
<evidence type="ECO:0000259" key="4">
    <source>
        <dbReference type="PROSITE" id="PS50097"/>
    </source>
</evidence>
<dbReference type="InterPro" id="IPR051625">
    <property type="entry name" value="Signaling_Regulatory_Domain"/>
</dbReference>
<feature type="repeat" description="RCC1" evidence="2">
    <location>
        <begin position="226"/>
        <end position="275"/>
    </location>
</feature>
<dbReference type="Pfam" id="PF13540">
    <property type="entry name" value="RCC1_2"/>
    <property type="match status" value="1"/>
</dbReference>
<feature type="region of interest" description="Disordered" evidence="3">
    <location>
        <begin position="1352"/>
        <end position="1411"/>
    </location>
</feature>
<feature type="domain" description="BTB" evidence="4">
    <location>
        <begin position="822"/>
        <end position="886"/>
    </location>
</feature>
<dbReference type="Pfam" id="PF00651">
    <property type="entry name" value="BTB"/>
    <property type="match status" value="2"/>
</dbReference>
<gene>
    <name evidence="5" type="ORF">D9615_004464</name>
</gene>
<sequence>MTLLHDHFHLRNQQVFQRLLDGSTDRGQSGVAVSSGGGKSWTRPSSLTSGAVYDINARDGLGRTVLHLACASPDTVEYVRLLLRHPAINVNLVDTESHWTPLHRALYNANLPTALLLLQRSDTDRSLQDLEGYTAYDLYNSTLNGTKPSRDAPCAELYTWGANRNAALGFADGGDRAHPEQVIIHKKEDDDEAEKAHFVSRFFPVYVRQIQMSKLHTAVITSESGGNLRLCGFGSGGRLGPGQHTQYSLKPLLNLPHTIVSIALGQDHTLVLTKAGEVLSWGLNRFSQLGYVIEGPAAGESFGRTEEPIQATPRKIIGPLKKEVVKGIAASKSASVCWTDTDVYTWGTNNGQLGYDKAAQPVQILPRKATKVNQPVLDISITDSAMACLLVTQDVICVWNDRNMKIMFPGHAFPSEMQPYRPPQAIQDAKIAKITSCDDMFAALSFNGELFTFSVANPSESSAASVRERSGLKPQRVWALRKKFSAVKDVALSSDGSIIVCTESGHVLIRSRNLKSGQSSASGKTFKFQRISSLQRVTQVCANATGAFGALRVEYQLKPIDVRGNTFAQDLAEIQPYLRVPSLEGRPESYATCSDAHDADGLFTSLQSRHDDDSDDNQIKGDLRKLRCILAILDFQQRALEKSKGSLTYSERLLYGADIVIQLHPGYNFPAHRVILGARSSVLCTLLNGSPIYKEGSPISIQLSDTDSTNHRQGHPAHLKLSGCQPISVLIFLIFLYTDEVLAPWDHRVSTVLAQAWKALKVNPVQVKADLHALADVLELPTLAATLNSPVKSAPAPSLETAMQRLFYSSQSQFAWESELAPDVILQLSDREVYCYSAILRARSEFFANFFDEEVWTVKRWNKNGMIQVDMKHLDWRVMDYVLRFMCFGAEDRMFDALEFAKTVDDVLEFMFDVMAAANELLLDRLVFLCSVVILRHTNVYNACFVLADATHLHAQQLIERIQSFITVNMELFLETGMLDDIPESLVKQLAFFARNKQAEKSPISRSDRLINEALTKHADWLALQDIPVPIARSSHTISRKESAALGLTPRGGSSGPPHQSPSIRPHRVIRRPPSNDDIFAMDDGDVPLSLIADHSQAMDPLAKPQSTTPVPTPAWKAASTPRVDMKAVMAETASATAAQRTYEAVRYSPPIHHQTDTLRLQPLDSRRLPAGQQVAQAGPSSRPIPAGWRAPVDQAAARPSPPATPSHNSLLTEPAVTGSSQRVPPSTPRRPSGQASTSTIYGLGPVITPTRQTLTSSSTSSPSTIRRASGKAWNQSPAQTSPTPAQPTTGMSFIAIQQLELEQLAGGSNKGKRSLREIQEEEQALQAEADFLAWWTAEEERVRLETQLAEAVAEGQGQDRKAGDGGGGGGRKKGAKKAEQGQGQGHGTQTQGAGSKRKPRKSTQKTGAAS</sequence>
<feature type="domain" description="BTB" evidence="4">
    <location>
        <begin position="657"/>
        <end position="745"/>
    </location>
</feature>
<dbReference type="InterPro" id="IPR011333">
    <property type="entry name" value="SKP1/BTB/POZ_sf"/>
</dbReference>
<feature type="compositionally biased region" description="Polar residues" evidence="3">
    <location>
        <begin position="1208"/>
        <end position="1225"/>
    </location>
</feature>
<name>A0A8H5HEZ2_9AGAR</name>
<dbReference type="PANTHER" id="PTHR22872">
    <property type="entry name" value="BTK-BINDING PROTEIN-RELATED"/>
    <property type="match status" value="1"/>
</dbReference>
<evidence type="ECO:0000256" key="2">
    <source>
        <dbReference type="PROSITE-ProRule" id="PRU00235"/>
    </source>
</evidence>
<dbReference type="SMART" id="SM00248">
    <property type="entry name" value="ANK"/>
    <property type="match status" value="2"/>
</dbReference>
<dbReference type="OrthoDB" id="1893551at2759"/>
<comment type="caution">
    <text evidence="5">The sequence shown here is derived from an EMBL/GenBank/DDBJ whole genome shotgun (WGS) entry which is preliminary data.</text>
</comment>
<dbReference type="InterPro" id="IPR000210">
    <property type="entry name" value="BTB/POZ_dom"/>
</dbReference>
<organism evidence="5 6">
    <name type="scientific">Tricholomella constricta</name>
    <dbReference type="NCBI Taxonomy" id="117010"/>
    <lineage>
        <taxon>Eukaryota</taxon>
        <taxon>Fungi</taxon>
        <taxon>Dikarya</taxon>
        <taxon>Basidiomycota</taxon>
        <taxon>Agaricomycotina</taxon>
        <taxon>Agaricomycetes</taxon>
        <taxon>Agaricomycetidae</taxon>
        <taxon>Agaricales</taxon>
        <taxon>Tricholomatineae</taxon>
        <taxon>Lyophyllaceae</taxon>
        <taxon>Tricholomella</taxon>
    </lineage>
</organism>
<feature type="compositionally biased region" description="Low complexity" evidence="3">
    <location>
        <begin position="1276"/>
        <end position="1290"/>
    </location>
</feature>
<dbReference type="CDD" id="cd18186">
    <property type="entry name" value="BTB_POZ_ZBTB_KLHL-like"/>
    <property type="match status" value="1"/>
</dbReference>
<dbReference type="SUPFAM" id="SSF50985">
    <property type="entry name" value="RCC1/BLIP-II"/>
    <property type="match status" value="1"/>
</dbReference>
<feature type="region of interest" description="Disordered" evidence="3">
    <location>
        <begin position="1193"/>
        <end position="1290"/>
    </location>
</feature>
<dbReference type="PROSITE" id="PS50012">
    <property type="entry name" value="RCC1_3"/>
    <property type="match status" value="2"/>
</dbReference>
<accession>A0A8H5HEZ2</accession>
<dbReference type="PRINTS" id="PR00633">
    <property type="entry name" value="RCCNDNSATION"/>
</dbReference>
<dbReference type="PANTHER" id="PTHR22872:SF2">
    <property type="entry name" value="INHIBITOR OF BRUTON TYROSINE KINASE"/>
    <property type="match status" value="1"/>
</dbReference>
<dbReference type="SUPFAM" id="SSF54695">
    <property type="entry name" value="POZ domain"/>
    <property type="match status" value="2"/>
</dbReference>
<dbReference type="SUPFAM" id="SSF48403">
    <property type="entry name" value="Ankyrin repeat"/>
    <property type="match status" value="1"/>
</dbReference>
<protein>
    <recommendedName>
        <fullName evidence="4">BTB domain-containing protein</fullName>
    </recommendedName>
</protein>
<evidence type="ECO:0000256" key="1">
    <source>
        <dbReference type="ARBA" id="ARBA00022737"/>
    </source>
</evidence>
<dbReference type="InterPro" id="IPR009091">
    <property type="entry name" value="RCC1/BLIP-II"/>
</dbReference>
<reference evidence="5 6" key="1">
    <citation type="journal article" date="2020" name="ISME J.">
        <title>Uncovering the hidden diversity of litter-decomposition mechanisms in mushroom-forming fungi.</title>
        <authorList>
            <person name="Floudas D."/>
            <person name="Bentzer J."/>
            <person name="Ahren D."/>
            <person name="Johansson T."/>
            <person name="Persson P."/>
            <person name="Tunlid A."/>
        </authorList>
    </citation>
    <scope>NUCLEOTIDE SEQUENCE [LARGE SCALE GENOMIC DNA]</scope>
    <source>
        <strain evidence="5 6">CBS 661.87</strain>
    </source>
</reference>
<dbReference type="InterPro" id="IPR000408">
    <property type="entry name" value="Reg_chr_condens"/>
</dbReference>
<dbReference type="PROSITE" id="PS50097">
    <property type="entry name" value="BTB"/>
    <property type="match status" value="2"/>
</dbReference>
<dbReference type="EMBL" id="JAACJP010000009">
    <property type="protein sequence ID" value="KAF5382168.1"/>
    <property type="molecule type" value="Genomic_DNA"/>
</dbReference>
<feature type="region of interest" description="Disordered" evidence="3">
    <location>
        <begin position="1046"/>
        <end position="1083"/>
    </location>
</feature>
<keyword evidence="6" id="KW-1185">Reference proteome</keyword>
<dbReference type="Pfam" id="PF12796">
    <property type="entry name" value="Ank_2"/>
    <property type="match status" value="1"/>
</dbReference>